<proteinExistence type="inferred from homology"/>
<dbReference type="GO" id="GO:0016165">
    <property type="term" value="F:linoleate 13S-lipoxygenase activity"/>
    <property type="evidence" value="ECO:0007669"/>
    <property type="project" value="UniProtKB-EC"/>
</dbReference>
<evidence type="ECO:0000256" key="9">
    <source>
        <dbReference type="ARBA" id="ARBA00023098"/>
    </source>
</evidence>
<evidence type="ECO:0000313" key="15">
    <source>
        <dbReference type="Proteomes" id="UP000231279"/>
    </source>
</evidence>
<sequence>MALVREIMGSSLMDKSSFLGDPSPNRLLKNRVFLPFEGKRVQRGIRRGVKSIAPVAAISEDLDLVKVVPEKAVKFKVRAVVTVRNKNKEDFKEVLVKHLDAFTDKIGRNVALQLVSNDIDPKTKAPKKSNEAVLKDWSRKSNLKTERVNYIAEFVVDSNFGIPGAITVGNNHQQEFFLESITIEGFACGPVHFPCNSWVQSRKDHPGKRVFFSNQPYLPNETPEGLKALRERELRELRGDGQGERKLCDRVYDFDVYNDLGNPDKGIDFARPVLGGDKIPYPRRCRTGRPPTDTG</sequence>
<dbReference type="InterPro" id="IPR036226">
    <property type="entry name" value="LipOase_C_sf"/>
</dbReference>
<keyword evidence="4" id="KW-0479">Metal-binding</keyword>
<organism evidence="14 15">
    <name type="scientific">Handroanthus impetiginosus</name>
    <dbReference type="NCBI Taxonomy" id="429701"/>
    <lineage>
        <taxon>Eukaryota</taxon>
        <taxon>Viridiplantae</taxon>
        <taxon>Streptophyta</taxon>
        <taxon>Embryophyta</taxon>
        <taxon>Tracheophyta</taxon>
        <taxon>Spermatophyta</taxon>
        <taxon>Magnoliopsida</taxon>
        <taxon>eudicotyledons</taxon>
        <taxon>Gunneridae</taxon>
        <taxon>Pentapetalae</taxon>
        <taxon>asterids</taxon>
        <taxon>lamiids</taxon>
        <taxon>Lamiales</taxon>
        <taxon>Bignoniaceae</taxon>
        <taxon>Crescentiina</taxon>
        <taxon>Tabebuia alliance</taxon>
        <taxon>Handroanthus</taxon>
    </lineage>
</organism>
<dbReference type="OrthoDB" id="407298at2759"/>
<dbReference type="EC" id="1.13.11.12" evidence="14"/>
<keyword evidence="8 14" id="KW-0560">Oxidoreductase</keyword>
<dbReference type="STRING" id="429701.A0A2G9GCL9"/>
<keyword evidence="15" id="KW-1185">Reference proteome</keyword>
<dbReference type="Gene3D" id="2.60.60.20">
    <property type="entry name" value="PLAT/LH2 domain"/>
    <property type="match status" value="1"/>
</dbReference>
<dbReference type="GO" id="GO:0046872">
    <property type="term" value="F:metal ion binding"/>
    <property type="evidence" value="ECO:0007669"/>
    <property type="project" value="UniProtKB-KW"/>
</dbReference>
<keyword evidence="6" id="KW-0276">Fatty acid metabolism</keyword>
<evidence type="ECO:0000256" key="1">
    <source>
        <dbReference type="ARBA" id="ARBA00009419"/>
    </source>
</evidence>
<evidence type="ECO:0000256" key="7">
    <source>
        <dbReference type="ARBA" id="ARBA00022964"/>
    </source>
</evidence>
<dbReference type="PROSITE" id="PS51393">
    <property type="entry name" value="LIPOXYGENASE_3"/>
    <property type="match status" value="1"/>
</dbReference>
<keyword evidence="10" id="KW-0275">Fatty acid biosynthesis</keyword>
<keyword evidence="9" id="KW-0443">Lipid metabolism</keyword>
<name>A0A2G9GCL9_9LAMI</name>
<evidence type="ECO:0000259" key="13">
    <source>
        <dbReference type="PROSITE" id="PS51393"/>
    </source>
</evidence>
<evidence type="ECO:0000313" key="14">
    <source>
        <dbReference type="EMBL" id="PIN02945.1"/>
    </source>
</evidence>
<dbReference type="PROSITE" id="PS50095">
    <property type="entry name" value="PLAT"/>
    <property type="match status" value="1"/>
</dbReference>
<dbReference type="Pfam" id="PF00305">
    <property type="entry name" value="Lipoxygenase"/>
    <property type="match status" value="1"/>
</dbReference>
<accession>A0A2G9GCL9</accession>
<keyword evidence="7" id="KW-0223">Dioxygenase</keyword>
<dbReference type="InterPro" id="IPR000907">
    <property type="entry name" value="LipOase"/>
</dbReference>
<dbReference type="InterPro" id="IPR042057">
    <property type="entry name" value="Lipoxy_PLAT/LH2"/>
</dbReference>
<dbReference type="AlphaFoldDB" id="A0A2G9GCL9"/>
<reference evidence="15" key="1">
    <citation type="journal article" date="2018" name="Gigascience">
        <title>Genome assembly of the Pink Ipe (Handroanthus impetiginosus, Bignoniaceae), a highly valued, ecologically keystone Neotropical timber forest tree.</title>
        <authorList>
            <person name="Silva-Junior O.B."/>
            <person name="Grattapaglia D."/>
            <person name="Novaes E."/>
            <person name="Collevatti R.G."/>
        </authorList>
    </citation>
    <scope>NUCLEOTIDE SEQUENCE [LARGE SCALE GENOMIC DNA]</scope>
    <source>
        <strain evidence="15">cv. UFG-1</strain>
    </source>
</reference>
<evidence type="ECO:0000256" key="8">
    <source>
        <dbReference type="ARBA" id="ARBA00023002"/>
    </source>
</evidence>
<keyword evidence="5" id="KW-0925">Oxylipin biosynthesis</keyword>
<dbReference type="PRINTS" id="PR00468">
    <property type="entry name" value="PLTLPOXGNASE"/>
</dbReference>
<dbReference type="SUPFAM" id="SSF48484">
    <property type="entry name" value="Lipoxigenase"/>
    <property type="match status" value="1"/>
</dbReference>
<dbReference type="InterPro" id="IPR013819">
    <property type="entry name" value="LipOase_C"/>
</dbReference>
<dbReference type="InterPro" id="IPR036392">
    <property type="entry name" value="PLAT/LH2_dom_sf"/>
</dbReference>
<evidence type="ECO:0000256" key="6">
    <source>
        <dbReference type="ARBA" id="ARBA00022832"/>
    </source>
</evidence>
<evidence type="ECO:0000256" key="11">
    <source>
        <dbReference type="PROSITE-ProRule" id="PRU00152"/>
    </source>
</evidence>
<comment type="caution">
    <text evidence="11">Lacks conserved residue(s) required for the propagation of feature annotation.</text>
</comment>
<dbReference type="Gene3D" id="4.10.375.10">
    <property type="entry name" value="Lipoxygenase-1, Domain 2"/>
    <property type="match status" value="1"/>
</dbReference>
<dbReference type="GO" id="GO:0034440">
    <property type="term" value="P:lipid oxidation"/>
    <property type="evidence" value="ECO:0007669"/>
    <property type="project" value="InterPro"/>
</dbReference>
<dbReference type="GO" id="GO:0031408">
    <property type="term" value="P:oxylipin biosynthetic process"/>
    <property type="evidence" value="ECO:0007669"/>
    <property type="project" value="UniProtKB-KW"/>
</dbReference>
<evidence type="ECO:0000256" key="3">
    <source>
        <dbReference type="ARBA" id="ARBA00022516"/>
    </source>
</evidence>
<evidence type="ECO:0000256" key="2">
    <source>
        <dbReference type="ARBA" id="ARBA00011245"/>
    </source>
</evidence>
<dbReference type="Pfam" id="PF01477">
    <property type="entry name" value="PLAT"/>
    <property type="match status" value="1"/>
</dbReference>
<dbReference type="GO" id="GO:0006633">
    <property type="term" value="P:fatty acid biosynthetic process"/>
    <property type="evidence" value="ECO:0007669"/>
    <property type="project" value="UniProtKB-KW"/>
</dbReference>
<dbReference type="Proteomes" id="UP000231279">
    <property type="component" value="Unassembled WGS sequence"/>
</dbReference>
<evidence type="ECO:0000259" key="12">
    <source>
        <dbReference type="PROSITE" id="PS50095"/>
    </source>
</evidence>
<dbReference type="EMBL" id="NKXS01005702">
    <property type="protein sequence ID" value="PIN02945.1"/>
    <property type="molecule type" value="Genomic_DNA"/>
</dbReference>
<dbReference type="CDD" id="cd01751">
    <property type="entry name" value="PLAT_LH2"/>
    <property type="match status" value="1"/>
</dbReference>
<protein>
    <submittedName>
        <fullName evidence="14">Linoleate 13S-lipoxygenase</fullName>
        <ecNumber evidence="14">1.13.11.12</ecNumber>
    </submittedName>
</protein>
<feature type="domain" description="Lipoxygenase" evidence="13">
    <location>
        <begin position="216"/>
        <end position="295"/>
    </location>
</feature>
<comment type="caution">
    <text evidence="14">The sequence shown here is derived from an EMBL/GenBank/DDBJ whole genome shotgun (WGS) entry which is preliminary data.</text>
</comment>
<evidence type="ECO:0000256" key="10">
    <source>
        <dbReference type="ARBA" id="ARBA00023160"/>
    </source>
</evidence>
<keyword evidence="3" id="KW-0444">Lipid biosynthesis</keyword>
<dbReference type="InterPro" id="IPR001246">
    <property type="entry name" value="LipOase_plant"/>
</dbReference>
<evidence type="ECO:0000256" key="5">
    <source>
        <dbReference type="ARBA" id="ARBA00022767"/>
    </source>
</evidence>
<dbReference type="PANTHER" id="PTHR11771">
    <property type="entry name" value="LIPOXYGENASE"/>
    <property type="match status" value="1"/>
</dbReference>
<dbReference type="InterPro" id="IPR001024">
    <property type="entry name" value="PLAT/LH2_dom"/>
</dbReference>
<dbReference type="FunFam" id="2.60.60.20:FF:000018">
    <property type="entry name" value="Lipoxygenase"/>
    <property type="match status" value="1"/>
</dbReference>
<gene>
    <name evidence="14" type="ORF">CDL12_24543</name>
</gene>
<feature type="domain" description="PLAT" evidence="12">
    <location>
        <begin position="90"/>
        <end position="213"/>
    </location>
</feature>
<comment type="similarity">
    <text evidence="1">Belongs to the lipoxygenase family.</text>
</comment>
<dbReference type="SMART" id="SM00308">
    <property type="entry name" value="LH2"/>
    <property type="match status" value="1"/>
</dbReference>
<comment type="subunit">
    <text evidence="2">Monomer.</text>
</comment>
<dbReference type="SUPFAM" id="SSF49723">
    <property type="entry name" value="Lipase/lipooxygenase domain (PLAT/LH2 domain)"/>
    <property type="match status" value="1"/>
</dbReference>
<evidence type="ECO:0000256" key="4">
    <source>
        <dbReference type="ARBA" id="ARBA00022723"/>
    </source>
</evidence>